<reference evidence="2" key="1">
    <citation type="submission" date="2014-09" db="EMBL/GenBank/DDBJ databases">
        <authorList>
            <person name="Magalhaes I.L.F."/>
            <person name="Oliveira U."/>
            <person name="Santos F.R."/>
            <person name="Vidigal T.H.D.A."/>
            <person name="Brescovit A.D."/>
            <person name="Santos A.J."/>
        </authorList>
    </citation>
    <scope>NUCLEOTIDE SEQUENCE</scope>
    <source>
        <tissue evidence="2">Shoot tissue taken approximately 20 cm above the soil surface</tissue>
    </source>
</reference>
<name>A0A0A9E7S2_ARUDO</name>
<accession>A0A0A9E7S2</accession>
<reference evidence="2" key="2">
    <citation type="journal article" date="2015" name="Data Brief">
        <title>Shoot transcriptome of the giant reed, Arundo donax.</title>
        <authorList>
            <person name="Barrero R.A."/>
            <person name="Guerrero F.D."/>
            <person name="Moolhuijzen P."/>
            <person name="Goolsby J.A."/>
            <person name="Tidwell J."/>
            <person name="Bellgard S.E."/>
            <person name="Bellgard M.I."/>
        </authorList>
    </citation>
    <scope>NUCLEOTIDE SEQUENCE</scope>
    <source>
        <tissue evidence="2">Shoot tissue taken approximately 20 cm above the soil surface</tissue>
    </source>
</reference>
<dbReference type="EMBL" id="GBRH01202827">
    <property type="protein sequence ID" value="JAD95068.1"/>
    <property type="molecule type" value="Transcribed_RNA"/>
</dbReference>
<sequence length="26" mass="2954">MRPCPRRQIPPLTLESGPNPRRPPST</sequence>
<organism evidence="2">
    <name type="scientific">Arundo donax</name>
    <name type="common">Giant reed</name>
    <name type="synonym">Donax arundinaceus</name>
    <dbReference type="NCBI Taxonomy" id="35708"/>
    <lineage>
        <taxon>Eukaryota</taxon>
        <taxon>Viridiplantae</taxon>
        <taxon>Streptophyta</taxon>
        <taxon>Embryophyta</taxon>
        <taxon>Tracheophyta</taxon>
        <taxon>Spermatophyta</taxon>
        <taxon>Magnoliopsida</taxon>
        <taxon>Liliopsida</taxon>
        <taxon>Poales</taxon>
        <taxon>Poaceae</taxon>
        <taxon>PACMAD clade</taxon>
        <taxon>Arundinoideae</taxon>
        <taxon>Arundineae</taxon>
        <taxon>Arundo</taxon>
    </lineage>
</organism>
<evidence type="ECO:0000256" key="1">
    <source>
        <dbReference type="SAM" id="MobiDB-lite"/>
    </source>
</evidence>
<proteinExistence type="predicted"/>
<protein>
    <submittedName>
        <fullName evidence="2">Uncharacterized protein</fullName>
    </submittedName>
</protein>
<dbReference type="AlphaFoldDB" id="A0A0A9E7S2"/>
<feature type="region of interest" description="Disordered" evidence="1">
    <location>
        <begin position="1"/>
        <end position="26"/>
    </location>
</feature>
<evidence type="ECO:0000313" key="2">
    <source>
        <dbReference type="EMBL" id="JAD95068.1"/>
    </source>
</evidence>